<feature type="domain" description="Helicase HerA-like C-terminal" evidence="2">
    <location>
        <begin position="11"/>
        <end position="522"/>
    </location>
</feature>
<dbReference type="Pfam" id="PF05872">
    <property type="entry name" value="HerA_C"/>
    <property type="match status" value="1"/>
</dbReference>
<dbReference type="PANTHER" id="PTHR30121:SF6">
    <property type="entry name" value="SLR6007 PROTEIN"/>
    <property type="match status" value="1"/>
</dbReference>
<evidence type="ECO:0000313" key="4">
    <source>
        <dbReference type="Proteomes" id="UP001597124"/>
    </source>
</evidence>
<dbReference type="InterPro" id="IPR051162">
    <property type="entry name" value="T4SS_component"/>
</dbReference>
<evidence type="ECO:0000259" key="2">
    <source>
        <dbReference type="Pfam" id="PF05872"/>
    </source>
</evidence>
<dbReference type="InterPro" id="IPR033186">
    <property type="entry name" value="HerA_C"/>
</dbReference>
<dbReference type="RefSeq" id="WP_381484668.1">
    <property type="nucleotide sequence ID" value="NZ_JBHTIK010000001.1"/>
</dbReference>
<dbReference type="PANTHER" id="PTHR30121">
    <property type="entry name" value="UNCHARACTERIZED PROTEIN YJGR-RELATED"/>
    <property type="match status" value="1"/>
</dbReference>
<organism evidence="3 4">
    <name type="scientific">Sphingosinicella xenopeptidilytica</name>
    <dbReference type="NCBI Taxonomy" id="364098"/>
    <lineage>
        <taxon>Bacteria</taxon>
        <taxon>Pseudomonadati</taxon>
        <taxon>Pseudomonadota</taxon>
        <taxon>Alphaproteobacteria</taxon>
        <taxon>Sphingomonadales</taxon>
        <taxon>Sphingosinicellaceae</taxon>
        <taxon>Sphingosinicella</taxon>
    </lineage>
</organism>
<keyword evidence="4" id="KW-1185">Reference proteome</keyword>
<sequence>MGTIFVGAAGDKRLELDLKRANRHGLIAGATGTGKTVSLQILAEGFSKVGVPVFMADVKGDLAGLAMPGSATHKAHATLQERAASMGLTDYAYEAFPAVFWDLFGEQGHPVRTTVSEMGPLLLSRLMGLNETQEGVLTIAFRIADEEQLMLLDLKDLQSMLTYVADNAATIGTRYGNVTKPSVGAIQRQLLVLENEGGARFFAEPALDVKDFMKVGDDGRGQVNILAADKLMQSPRLYSTFLLWLLSELFEALPEVGDPDQPKMVFFFDEAHLLFDEAPKALLEKIEQVVRLIRSKGVGVYFITQNPIDVPEGVGGQLGNRIQHALRAFTPRDQKAIKAAAETFRVNPGLDVVTAITELKVGEALVSLLDRDGAPAPVERAFIRPPCSRLGPLTEQERKVMIASSPFAGRYEETIDRESAFEILKGRAEQALEESEAAAETKAEAKATGGRGSSWSNSILGKIAGAVIGAFVAKKARDFGDSLAGKKPSRRSASATSSAVGTAGSQIGYEIGKAIAGPMGGRIGRGVLGSFSRGVAKKIG</sequence>
<evidence type="ECO:0000256" key="1">
    <source>
        <dbReference type="SAM" id="MobiDB-lite"/>
    </source>
</evidence>
<reference evidence="4" key="1">
    <citation type="journal article" date="2019" name="Int. J. Syst. Evol. Microbiol.">
        <title>The Global Catalogue of Microorganisms (GCM) 10K type strain sequencing project: providing services to taxonomists for standard genome sequencing and annotation.</title>
        <authorList>
            <consortium name="The Broad Institute Genomics Platform"/>
            <consortium name="The Broad Institute Genome Sequencing Center for Infectious Disease"/>
            <person name="Wu L."/>
            <person name="Ma J."/>
        </authorList>
    </citation>
    <scope>NUCLEOTIDE SEQUENCE [LARGE SCALE GENOMIC DNA]</scope>
    <source>
        <strain evidence="4">CCUG 52537</strain>
    </source>
</reference>
<evidence type="ECO:0000313" key="3">
    <source>
        <dbReference type="EMBL" id="MFD0846797.1"/>
    </source>
</evidence>
<dbReference type="Gene3D" id="3.40.50.300">
    <property type="entry name" value="P-loop containing nucleotide triphosphate hydrolases"/>
    <property type="match status" value="2"/>
</dbReference>
<dbReference type="SUPFAM" id="SSF52540">
    <property type="entry name" value="P-loop containing nucleoside triphosphate hydrolases"/>
    <property type="match status" value="1"/>
</dbReference>
<comment type="caution">
    <text evidence="3">The sequence shown here is derived from an EMBL/GenBank/DDBJ whole genome shotgun (WGS) entry which is preliminary data.</text>
</comment>
<name>A0ABW3BZV0_SPHXN</name>
<accession>A0ABW3BZV0</accession>
<feature type="region of interest" description="Disordered" evidence="1">
    <location>
        <begin position="434"/>
        <end position="453"/>
    </location>
</feature>
<protein>
    <submittedName>
        <fullName evidence="3">Helicase HerA-like domain-containing protein</fullName>
    </submittedName>
</protein>
<dbReference type="CDD" id="cd01127">
    <property type="entry name" value="TrwB_TraG_TraD_VirD4"/>
    <property type="match status" value="1"/>
</dbReference>
<proteinExistence type="predicted"/>
<gene>
    <name evidence="3" type="ORF">ACFQ00_00520</name>
</gene>
<dbReference type="InterPro" id="IPR027417">
    <property type="entry name" value="P-loop_NTPase"/>
</dbReference>
<dbReference type="EMBL" id="JBHTIK010000001">
    <property type="protein sequence ID" value="MFD0846797.1"/>
    <property type="molecule type" value="Genomic_DNA"/>
</dbReference>
<dbReference type="Proteomes" id="UP001597124">
    <property type="component" value="Unassembled WGS sequence"/>
</dbReference>